<dbReference type="InterPro" id="IPR014043">
    <property type="entry name" value="Acyl_transferase_dom"/>
</dbReference>
<dbReference type="GO" id="GO:0005829">
    <property type="term" value="C:cytosol"/>
    <property type="evidence" value="ECO:0007669"/>
    <property type="project" value="TreeGrafter"/>
</dbReference>
<feature type="active site" evidence="5">
    <location>
        <position position="91"/>
    </location>
</feature>
<gene>
    <name evidence="7" type="primary">fabD</name>
    <name evidence="7" type="ORF">AN619_14760</name>
</gene>
<dbReference type="SUPFAM" id="SSF55048">
    <property type="entry name" value="Probable ACP-binding domain of malonyl-CoA ACP transacylase"/>
    <property type="match status" value="1"/>
</dbReference>
<dbReference type="InterPro" id="IPR016035">
    <property type="entry name" value="Acyl_Trfase/lysoPLipase"/>
</dbReference>
<evidence type="ECO:0000256" key="5">
    <source>
        <dbReference type="PIRSR" id="PIRSR000446-1"/>
    </source>
</evidence>
<dbReference type="GO" id="GO:0006633">
    <property type="term" value="P:fatty acid biosynthetic process"/>
    <property type="evidence" value="ECO:0007669"/>
    <property type="project" value="TreeGrafter"/>
</dbReference>
<comment type="similarity">
    <text evidence="4">Belongs to the fabD family.</text>
</comment>
<dbReference type="InterPro" id="IPR004410">
    <property type="entry name" value="Malonyl_CoA-ACP_transAc_FabD"/>
</dbReference>
<organism evidence="7 8">
    <name type="scientific">Thermotalea metallivorans</name>
    <dbReference type="NCBI Taxonomy" id="520762"/>
    <lineage>
        <taxon>Bacteria</taxon>
        <taxon>Bacillati</taxon>
        <taxon>Bacillota</taxon>
        <taxon>Clostridia</taxon>
        <taxon>Peptostreptococcales</taxon>
        <taxon>Thermotaleaceae</taxon>
        <taxon>Thermotalea</taxon>
    </lineage>
</organism>
<dbReference type="EMBL" id="LOEE01000030">
    <property type="protein sequence ID" value="KXG76012.1"/>
    <property type="molecule type" value="Genomic_DNA"/>
</dbReference>
<dbReference type="PATRIC" id="fig|520762.4.peg.1641"/>
<name>A0A140L637_9FIRM</name>
<evidence type="ECO:0000259" key="6">
    <source>
        <dbReference type="SMART" id="SM00827"/>
    </source>
</evidence>
<comment type="catalytic activity">
    <reaction evidence="3 4">
        <text>holo-[ACP] + malonyl-CoA = malonyl-[ACP] + CoA</text>
        <dbReference type="Rhea" id="RHEA:41792"/>
        <dbReference type="Rhea" id="RHEA-COMP:9623"/>
        <dbReference type="Rhea" id="RHEA-COMP:9685"/>
        <dbReference type="ChEBI" id="CHEBI:57287"/>
        <dbReference type="ChEBI" id="CHEBI:57384"/>
        <dbReference type="ChEBI" id="CHEBI:64479"/>
        <dbReference type="ChEBI" id="CHEBI:78449"/>
        <dbReference type="EC" id="2.3.1.39"/>
    </reaction>
</comment>
<evidence type="ECO:0000313" key="7">
    <source>
        <dbReference type="EMBL" id="KXG76012.1"/>
    </source>
</evidence>
<dbReference type="AlphaFoldDB" id="A0A140L637"/>
<dbReference type="SMART" id="SM00827">
    <property type="entry name" value="PKS_AT"/>
    <property type="match status" value="1"/>
</dbReference>
<proteinExistence type="inferred from homology"/>
<keyword evidence="2 4" id="KW-0012">Acyltransferase</keyword>
<dbReference type="Pfam" id="PF00698">
    <property type="entry name" value="Acyl_transf_1"/>
    <property type="match status" value="1"/>
</dbReference>
<dbReference type="Gene3D" id="3.40.366.10">
    <property type="entry name" value="Malonyl-Coenzyme A Acyl Carrier Protein, domain 2"/>
    <property type="match status" value="1"/>
</dbReference>
<evidence type="ECO:0000256" key="3">
    <source>
        <dbReference type="ARBA" id="ARBA00048462"/>
    </source>
</evidence>
<dbReference type="EC" id="2.3.1.39" evidence="4"/>
<dbReference type="PIRSF" id="PIRSF000446">
    <property type="entry name" value="Mct"/>
    <property type="match status" value="1"/>
</dbReference>
<dbReference type="InterPro" id="IPR050858">
    <property type="entry name" value="Mal-CoA-ACP_Trans/PKS_FabD"/>
</dbReference>
<dbReference type="Gene3D" id="3.30.70.250">
    <property type="entry name" value="Malonyl-CoA ACP transacylase, ACP-binding"/>
    <property type="match status" value="1"/>
</dbReference>
<evidence type="ECO:0000256" key="4">
    <source>
        <dbReference type="PIRNR" id="PIRNR000446"/>
    </source>
</evidence>
<reference evidence="7 8" key="1">
    <citation type="submission" date="2015-12" db="EMBL/GenBank/DDBJ databases">
        <title>Draft genome sequence of the thermoanaerobe Thermotalea metallivorans, an isolate from the runoff channel of the Great Artesian Basin, Australia.</title>
        <authorList>
            <person name="Patel B.K."/>
        </authorList>
    </citation>
    <scope>NUCLEOTIDE SEQUENCE [LARGE SCALE GENOMIC DNA]</scope>
    <source>
        <strain evidence="7 8">B2-1</strain>
    </source>
</reference>
<dbReference type="InterPro" id="IPR016036">
    <property type="entry name" value="Malonyl_transacylase_ACP-bd"/>
</dbReference>
<dbReference type="PANTHER" id="PTHR42681">
    <property type="entry name" value="MALONYL-COA-ACYL CARRIER PROTEIN TRANSACYLASE, MITOCHONDRIAL"/>
    <property type="match status" value="1"/>
</dbReference>
<dbReference type="GO" id="GO:0004314">
    <property type="term" value="F:[acyl-carrier-protein] S-malonyltransferase activity"/>
    <property type="evidence" value="ECO:0007669"/>
    <property type="project" value="UniProtKB-EC"/>
</dbReference>
<dbReference type="SUPFAM" id="SSF52151">
    <property type="entry name" value="FabD/lysophospholipase-like"/>
    <property type="match status" value="1"/>
</dbReference>
<dbReference type="InterPro" id="IPR001227">
    <property type="entry name" value="Ac_transferase_dom_sf"/>
</dbReference>
<keyword evidence="1 4" id="KW-0808">Transferase</keyword>
<feature type="domain" description="Malonyl-CoA:ACP transacylase (MAT)" evidence="6">
    <location>
        <begin position="7"/>
        <end position="315"/>
    </location>
</feature>
<accession>A0A140L637</accession>
<dbReference type="RefSeq" id="WP_068556066.1">
    <property type="nucleotide sequence ID" value="NZ_LOEE01000030.1"/>
</dbReference>
<dbReference type="NCBIfam" id="TIGR00128">
    <property type="entry name" value="fabD"/>
    <property type="match status" value="1"/>
</dbReference>
<sequence length="316" mass="34103">MSKIAFVFPGQGAQYVGMGKDIVENFEIADEIFGIASKAVGYDMKKLCFEGPEEELKKTENTQPAILTTCIAMAKVLEQKGIKPDVTAGLSLGEYASLVIAGVLEFADAVALVKKRGKYMQEAVPLGKGTMAAILGMEREDLDKALEKAKSYGIVEAANFNSPGQIVISGEVEAVEKACAFAKELGALKAVILPVSAPFHCSMLIPAGEKLSLALAHTPIHDFNIPVIANANADYYRDRSVVKELLVEQVSKSVLWEDTVARMLADGVDIFVEIGPGKSLSQFIKKIGKKFKKDVNIYNVEDRESLDNVIANLSGK</sequence>
<evidence type="ECO:0000256" key="1">
    <source>
        <dbReference type="ARBA" id="ARBA00022679"/>
    </source>
</evidence>
<dbReference type="FunFam" id="3.30.70.250:FF:000001">
    <property type="entry name" value="Malonyl CoA-acyl carrier protein transacylase"/>
    <property type="match status" value="1"/>
</dbReference>
<dbReference type="PANTHER" id="PTHR42681:SF1">
    <property type="entry name" value="MALONYL-COA-ACYL CARRIER PROTEIN TRANSACYLASE, MITOCHONDRIAL"/>
    <property type="match status" value="1"/>
</dbReference>
<evidence type="ECO:0000313" key="8">
    <source>
        <dbReference type="Proteomes" id="UP000070456"/>
    </source>
</evidence>
<dbReference type="InterPro" id="IPR024925">
    <property type="entry name" value="Malonyl_CoA-ACP_transAc"/>
</dbReference>
<dbReference type="OrthoDB" id="9805460at2"/>
<comment type="caution">
    <text evidence="7">The sequence shown here is derived from an EMBL/GenBank/DDBJ whole genome shotgun (WGS) entry which is preliminary data.</text>
</comment>
<dbReference type="Proteomes" id="UP000070456">
    <property type="component" value="Unassembled WGS sequence"/>
</dbReference>
<evidence type="ECO:0000256" key="2">
    <source>
        <dbReference type="ARBA" id="ARBA00023315"/>
    </source>
</evidence>
<dbReference type="STRING" id="520762.AN619_14760"/>
<protein>
    <recommendedName>
        <fullName evidence="4">Malonyl CoA-acyl carrier protein transacylase</fullName>
        <ecNumber evidence="4">2.3.1.39</ecNumber>
    </recommendedName>
</protein>
<keyword evidence="8" id="KW-1185">Reference proteome</keyword>
<feature type="active site" evidence="5">
    <location>
        <position position="200"/>
    </location>
</feature>